<accession>X1M7Z1</accession>
<dbReference type="AlphaFoldDB" id="X1M7Z1"/>
<comment type="caution">
    <text evidence="1">The sequence shown here is derived from an EMBL/GenBank/DDBJ whole genome shotgun (WGS) entry which is preliminary data.</text>
</comment>
<protein>
    <submittedName>
        <fullName evidence="1">Uncharacterized protein</fullName>
    </submittedName>
</protein>
<reference evidence="1" key="1">
    <citation type="journal article" date="2014" name="Front. Microbiol.">
        <title>High frequency of phylogenetically diverse reductive dehalogenase-homologous genes in deep subseafloor sedimentary metagenomes.</title>
        <authorList>
            <person name="Kawai M."/>
            <person name="Futagami T."/>
            <person name="Toyoda A."/>
            <person name="Takaki Y."/>
            <person name="Nishi S."/>
            <person name="Hori S."/>
            <person name="Arai W."/>
            <person name="Tsubouchi T."/>
            <person name="Morono Y."/>
            <person name="Uchiyama I."/>
            <person name="Ito T."/>
            <person name="Fujiyama A."/>
            <person name="Inagaki F."/>
            <person name="Takami H."/>
        </authorList>
    </citation>
    <scope>NUCLEOTIDE SEQUENCE</scope>
    <source>
        <strain evidence="1">Expedition CK06-06</strain>
    </source>
</reference>
<sequence>MAELRVSKSVILPKVDNIKDPEAKRVIRELCKLIQKINDDNYNDHNYFEGRIHALENP</sequence>
<evidence type="ECO:0000313" key="1">
    <source>
        <dbReference type="EMBL" id="GAI14201.1"/>
    </source>
</evidence>
<organism evidence="1">
    <name type="scientific">marine sediment metagenome</name>
    <dbReference type="NCBI Taxonomy" id="412755"/>
    <lineage>
        <taxon>unclassified sequences</taxon>
        <taxon>metagenomes</taxon>
        <taxon>ecological metagenomes</taxon>
    </lineage>
</organism>
<dbReference type="EMBL" id="BARV01010591">
    <property type="protein sequence ID" value="GAI14201.1"/>
    <property type="molecule type" value="Genomic_DNA"/>
</dbReference>
<proteinExistence type="predicted"/>
<gene>
    <name evidence="1" type="ORF">S06H3_20450</name>
</gene>
<name>X1M7Z1_9ZZZZ</name>